<keyword evidence="3" id="KW-1185">Reference proteome</keyword>
<proteinExistence type="predicted"/>
<dbReference type="KEGG" id="dgo:DGo_CA1974"/>
<dbReference type="OrthoDB" id="69108at2"/>
<dbReference type="STRING" id="745776.DGo_CA1974"/>
<dbReference type="HOGENOM" id="CLU_1812600_0_0_0"/>
<evidence type="ECO:0000313" key="3">
    <source>
        <dbReference type="Proteomes" id="UP000007575"/>
    </source>
</evidence>
<sequence>MSIATDLHTRLRAALPPEVPVLPPEDLEMPKGGRKPGQAAGLVGYLTQHPQGYVQVEEPLPISANSVTATFWVAVAATAASPTTAAALALLVRRALAGSPRDPGPYPQVTPAEAVQLSPGVWTIRPTYQVLTVDGMSTALQE</sequence>
<organism evidence="2 3">
    <name type="scientific">Deinococcus gobiensis (strain DSM 21396 / JCM 16679 / CGMCC 1.7299 / I-0)</name>
    <dbReference type="NCBI Taxonomy" id="745776"/>
    <lineage>
        <taxon>Bacteria</taxon>
        <taxon>Thermotogati</taxon>
        <taxon>Deinococcota</taxon>
        <taxon>Deinococci</taxon>
        <taxon>Deinococcales</taxon>
        <taxon>Deinococcaceae</taxon>
        <taxon>Deinococcus</taxon>
    </lineage>
</organism>
<dbReference type="EMBL" id="CP002191">
    <property type="protein sequence ID" value="AFD25901.1"/>
    <property type="molecule type" value="Genomic_DNA"/>
</dbReference>
<keyword evidence="1" id="KW-0812">Transmembrane</keyword>
<reference evidence="2 3" key="1">
    <citation type="journal article" date="2012" name="PLoS ONE">
        <title>Genome sequence and transcriptome analysis of the radioresistant bacterium Deinococcus gobiensis: insights into the extreme environmental adaptations.</title>
        <authorList>
            <person name="Yuan M."/>
            <person name="Chen M."/>
            <person name="Zhang W."/>
            <person name="Lu W."/>
            <person name="Wang J."/>
            <person name="Yang M."/>
            <person name="Zhao P."/>
            <person name="Tang R."/>
            <person name="Li X."/>
            <person name="Hao Y."/>
            <person name="Zhou Z."/>
            <person name="Zhan Y."/>
            <person name="Yu H."/>
            <person name="Teng C."/>
            <person name="Yan Y."/>
            <person name="Ping S."/>
            <person name="Wang Y."/>
            <person name="Lin M."/>
        </authorList>
    </citation>
    <scope>NUCLEOTIDE SEQUENCE [LARGE SCALE GENOMIC DNA]</scope>
    <source>
        <strain evidence="2 3">I-0</strain>
    </source>
</reference>
<keyword evidence="1" id="KW-0472">Membrane</keyword>
<feature type="transmembrane region" description="Helical" evidence="1">
    <location>
        <begin position="69"/>
        <end position="92"/>
    </location>
</feature>
<evidence type="ECO:0000313" key="2">
    <source>
        <dbReference type="EMBL" id="AFD25901.1"/>
    </source>
</evidence>
<dbReference type="PATRIC" id="fig|745776.4.peg.2027"/>
<name>H8GXP9_DEIGI</name>
<dbReference type="AlphaFoldDB" id="H8GXP9"/>
<protein>
    <submittedName>
        <fullName evidence="2">Uncharacterized protein</fullName>
    </submittedName>
</protein>
<dbReference type="Proteomes" id="UP000007575">
    <property type="component" value="Chromosome"/>
</dbReference>
<keyword evidence="1" id="KW-1133">Transmembrane helix</keyword>
<evidence type="ECO:0000256" key="1">
    <source>
        <dbReference type="SAM" id="Phobius"/>
    </source>
</evidence>
<gene>
    <name evidence="2" type="ordered locus">DGo_CA1974</name>
</gene>
<accession>H8GXP9</accession>